<dbReference type="InterPro" id="IPR005220">
    <property type="entry name" value="CarO-like"/>
</dbReference>
<evidence type="ECO:0000256" key="2">
    <source>
        <dbReference type="SAM" id="SignalP"/>
    </source>
</evidence>
<dbReference type="PANTHER" id="PTHR36571">
    <property type="entry name" value="PROTEIN YGIW"/>
    <property type="match status" value="1"/>
</dbReference>
<evidence type="ECO:0000256" key="1">
    <source>
        <dbReference type="ARBA" id="ARBA00022729"/>
    </source>
</evidence>
<dbReference type="PANTHER" id="PTHR36571:SF1">
    <property type="entry name" value="PROTEIN YGIW"/>
    <property type="match status" value="1"/>
</dbReference>
<feature type="signal peptide" evidence="2">
    <location>
        <begin position="1"/>
        <end position="20"/>
    </location>
</feature>
<reference evidence="3 4" key="1">
    <citation type="submission" date="2014-12" db="EMBL/GenBank/DDBJ databases">
        <title>16Stimator: statistical estimation of ribosomal gene copy numbers from draft genome assemblies.</title>
        <authorList>
            <person name="Perisin M.A."/>
            <person name="Vetter M."/>
            <person name="Gilbert J.A."/>
            <person name="Bergelson J."/>
        </authorList>
    </citation>
    <scope>NUCLEOTIDE SEQUENCE [LARGE SCALE GENOMIC DNA]</scope>
    <source>
        <strain evidence="3 4">MEJ086</strain>
    </source>
</reference>
<proteinExistence type="predicted"/>
<protein>
    <submittedName>
        <fullName evidence="3">Stress-induced protein YgiW</fullName>
    </submittedName>
</protein>
<dbReference type="Proteomes" id="UP000032068">
    <property type="component" value="Unassembled WGS sequence"/>
</dbReference>
<dbReference type="Pfam" id="PF04076">
    <property type="entry name" value="BOF"/>
    <property type="match status" value="1"/>
</dbReference>
<dbReference type="AlphaFoldDB" id="A0A0D0JYZ3"/>
<dbReference type="OrthoDB" id="598245at2"/>
<sequence>MKAPVLALLLAPLFSTAAMAAGYTGPGQVAQVTTVEQALKAGDDTPVVLQGQIVKRLQDELYEFKDATGTIHVEIDDEDWPPQAISEKATVKLTGEVDKDLTSREIDVDIVELVK</sequence>
<dbReference type="SUPFAM" id="SSF101756">
    <property type="entry name" value="Hypothetical protein YgiW"/>
    <property type="match status" value="1"/>
</dbReference>
<keyword evidence="1 2" id="KW-0732">Signal</keyword>
<dbReference type="EMBL" id="JXQW01000024">
    <property type="protein sequence ID" value="KIQ00996.1"/>
    <property type="molecule type" value="Genomic_DNA"/>
</dbReference>
<dbReference type="NCBIfam" id="NF033674">
    <property type="entry name" value="stress_OB_fold"/>
    <property type="match status" value="1"/>
</dbReference>
<dbReference type="RefSeq" id="WP_042553572.1">
    <property type="nucleotide sequence ID" value="NZ_JXQW01000024.1"/>
</dbReference>
<accession>A0A0D0JYZ3</accession>
<name>A0A0D0JYZ3_9PSED</name>
<organism evidence="3 4">
    <name type="scientific">Pseudomonas fulva</name>
    <dbReference type="NCBI Taxonomy" id="47880"/>
    <lineage>
        <taxon>Bacteria</taxon>
        <taxon>Pseudomonadati</taxon>
        <taxon>Pseudomonadota</taxon>
        <taxon>Gammaproteobacteria</taxon>
        <taxon>Pseudomonadales</taxon>
        <taxon>Pseudomonadaceae</taxon>
        <taxon>Pseudomonas</taxon>
    </lineage>
</organism>
<dbReference type="InterPro" id="IPR036700">
    <property type="entry name" value="BOBF_sf"/>
</dbReference>
<evidence type="ECO:0000313" key="4">
    <source>
        <dbReference type="Proteomes" id="UP000032068"/>
    </source>
</evidence>
<dbReference type="Gene3D" id="2.40.50.200">
    <property type="entry name" value="Bacterial OB-fold"/>
    <property type="match status" value="1"/>
</dbReference>
<evidence type="ECO:0000313" key="3">
    <source>
        <dbReference type="EMBL" id="KIQ00996.1"/>
    </source>
</evidence>
<gene>
    <name evidence="3" type="ORF">RU08_09595</name>
</gene>
<feature type="chain" id="PRO_5002213989" evidence="2">
    <location>
        <begin position="21"/>
        <end position="115"/>
    </location>
</feature>
<comment type="caution">
    <text evidence="3">The sequence shown here is derived from an EMBL/GenBank/DDBJ whole genome shotgun (WGS) entry which is preliminary data.</text>
</comment>